<dbReference type="PANTHER" id="PTHR23503">
    <property type="entry name" value="SOLUTE CARRIER FAMILY 2"/>
    <property type="match status" value="1"/>
</dbReference>
<dbReference type="Gene3D" id="1.20.1250.20">
    <property type="entry name" value="MFS general substrate transporter like domains"/>
    <property type="match status" value="1"/>
</dbReference>
<sequence length="80" mass="9241">MNCRTVINSGVHMYCVQALRRIRGWDDVDDEIEEMRLEDQSEKAEGHMSVLNLFSFRSLRWQLVSIIVLNMGQQLSGVNA</sequence>
<dbReference type="GO" id="GO:0005886">
    <property type="term" value="C:plasma membrane"/>
    <property type="evidence" value="ECO:0007669"/>
    <property type="project" value="TreeGrafter"/>
</dbReference>
<dbReference type="OrthoDB" id="4540492at2759"/>
<dbReference type="AlphaFoldDB" id="A0A401TCY0"/>
<dbReference type="PANTHER" id="PTHR23503:SF32">
    <property type="entry name" value="SOLUTE CARRIER FAMILY 2, FACILITATED GLUCOSE TRANSPORTER MEMBER 5"/>
    <property type="match status" value="1"/>
</dbReference>
<dbReference type="STRING" id="137246.A0A401TCY0"/>
<comment type="caution">
    <text evidence="5">The sequence shown here is derived from an EMBL/GenBank/DDBJ whole genome shotgun (WGS) entry which is preliminary data.</text>
</comment>
<evidence type="ECO:0000256" key="1">
    <source>
        <dbReference type="ARBA" id="ARBA00004141"/>
    </source>
</evidence>
<keyword evidence="2" id="KW-0812">Transmembrane</keyword>
<evidence type="ECO:0000313" key="6">
    <source>
        <dbReference type="Proteomes" id="UP000287033"/>
    </source>
</evidence>
<proteinExistence type="predicted"/>
<feature type="non-terminal residue" evidence="5">
    <location>
        <position position="80"/>
    </location>
</feature>
<protein>
    <submittedName>
        <fullName evidence="5">Uncharacterized protein</fullName>
    </submittedName>
</protein>
<keyword evidence="4" id="KW-0472">Membrane</keyword>
<comment type="subcellular location">
    <subcellularLocation>
        <location evidence="1">Membrane</location>
        <topology evidence="1">Multi-pass membrane protein</topology>
    </subcellularLocation>
</comment>
<gene>
    <name evidence="5" type="ORF">chiPu_0024857</name>
</gene>
<dbReference type="GO" id="GO:0070837">
    <property type="term" value="P:dehydroascorbic acid transport"/>
    <property type="evidence" value="ECO:0007669"/>
    <property type="project" value="TreeGrafter"/>
</dbReference>
<dbReference type="InterPro" id="IPR036259">
    <property type="entry name" value="MFS_trans_sf"/>
</dbReference>
<reference evidence="5 6" key="1">
    <citation type="journal article" date="2018" name="Nat. Ecol. Evol.">
        <title>Shark genomes provide insights into elasmobranch evolution and the origin of vertebrates.</title>
        <authorList>
            <person name="Hara Y"/>
            <person name="Yamaguchi K"/>
            <person name="Onimaru K"/>
            <person name="Kadota M"/>
            <person name="Koyanagi M"/>
            <person name="Keeley SD"/>
            <person name="Tatsumi K"/>
            <person name="Tanaka K"/>
            <person name="Motone F"/>
            <person name="Kageyama Y"/>
            <person name="Nozu R"/>
            <person name="Adachi N"/>
            <person name="Nishimura O"/>
            <person name="Nakagawa R"/>
            <person name="Tanegashima C"/>
            <person name="Kiyatake I"/>
            <person name="Matsumoto R"/>
            <person name="Murakumo K"/>
            <person name="Nishida K"/>
            <person name="Terakita A"/>
            <person name="Kuratani S"/>
            <person name="Sato K"/>
            <person name="Hyodo S Kuraku.S."/>
        </authorList>
    </citation>
    <scope>NUCLEOTIDE SEQUENCE [LARGE SCALE GENOMIC DNA]</scope>
</reference>
<keyword evidence="6" id="KW-1185">Reference proteome</keyword>
<dbReference type="GO" id="GO:0055056">
    <property type="term" value="F:D-glucose transmembrane transporter activity"/>
    <property type="evidence" value="ECO:0007669"/>
    <property type="project" value="TreeGrafter"/>
</dbReference>
<dbReference type="GO" id="GO:0046323">
    <property type="term" value="P:D-glucose import"/>
    <property type="evidence" value="ECO:0007669"/>
    <property type="project" value="TreeGrafter"/>
</dbReference>
<name>A0A401TCY0_CHIPU</name>
<evidence type="ECO:0000256" key="2">
    <source>
        <dbReference type="ARBA" id="ARBA00022692"/>
    </source>
</evidence>
<dbReference type="EMBL" id="BEZZ01047522">
    <property type="protein sequence ID" value="GCC40511.1"/>
    <property type="molecule type" value="Genomic_DNA"/>
</dbReference>
<evidence type="ECO:0000313" key="5">
    <source>
        <dbReference type="EMBL" id="GCC40511.1"/>
    </source>
</evidence>
<keyword evidence="3" id="KW-1133">Transmembrane helix</keyword>
<dbReference type="InterPro" id="IPR005828">
    <property type="entry name" value="MFS_sugar_transport-like"/>
</dbReference>
<accession>A0A401TCY0</accession>
<organism evidence="5 6">
    <name type="scientific">Chiloscyllium punctatum</name>
    <name type="common">Brownbanded bambooshark</name>
    <name type="synonym">Hemiscyllium punctatum</name>
    <dbReference type="NCBI Taxonomy" id="137246"/>
    <lineage>
        <taxon>Eukaryota</taxon>
        <taxon>Metazoa</taxon>
        <taxon>Chordata</taxon>
        <taxon>Craniata</taxon>
        <taxon>Vertebrata</taxon>
        <taxon>Chondrichthyes</taxon>
        <taxon>Elasmobranchii</taxon>
        <taxon>Galeomorphii</taxon>
        <taxon>Galeoidea</taxon>
        <taxon>Orectolobiformes</taxon>
        <taxon>Hemiscylliidae</taxon>
        <taxon>Chiloscyllium</taxon>
    </lineage>
</organism>
<evidence type="ECO:0000256" key="3">
    <source>
        <dbReference type="ARBA" id="ARBA00022989"/>
    </source>
</evidence>
<dbReference type="Pfam" id="PF00083">
    <property type="entry name" value="Sugar_tr"/>
    <property type="match status" value="1"/>
</dbReference>
<evidence type="ECO:0000256" key="4">
    <source>
        <dbReference type="ARBA" id="ARBA00023136"/>
    </source>
</evidence>
<dbReference type="Proteomes" id="UP000287033">
    <property type="component" value="Unassembled WGS sequence"/>
</dbReference>
<dbReference type="InterPro" id="IPR045263">
    <property type="entry name" value="GLUT"/>
</dbReference>